<dbReference type="PANTHER" id="PTHR43205">
    <property type="entry name" value="PROSTAGLANDIN REDUCTASE"/>
    <property type="match status" value="1"/>
</dbReference>
<protein>
    <recommendedName>
        <fullName evidence="5">Enoyl reductase (ER) domain-containing protein</fullName>
    </recommendedName>
</protein>
<dbReference type="Gene3D" id="3.90.180.10">
    <property type="entry name" value="Medium-chain alcohol dehydrogenases, catalytic domain"/>
    <property type="match status" value="2"/>
</dbReference>
<dbReference type="FunFam" id="3.40.50.720:FF:000121">
    <property type="entry name" value="Prostaglandin reductase 2"/>
    <property type="match status" value="1"/>
</dbReference>
<dbReference type="CDD" id="cd08295">
    <property type="entry name" value="double_bond_reductase_like"/>
    <property type="match status" value="1"/>
</dbReference>
<gene>
    <name evidence="4" type="ORF">FSB_LOCUS58246</name>
</gene>
<dbReference type="Gene3D" id="3.40.50.720">
    <property type="entry name" value="NAD(P)-binding Rossmann-like Domain"/>
    <property type="match status" value="2"/>
</dbReference>
<sequence>MAGDGEEVRNKQVLARDYIDGNPKETDMYLNTSSILLKVPAEGSNEVLVKNLYLSCEPYMRGIKAKIPDRLFYSFAPHQPIVGYGVAKVLESGHPGFKKGDLVWGVTKWEEYSLLSKIITESLFKIQHTDVPLSYYTGILGMPGMTAYAGFYELCSPKKGEYVFVSSAFGAVGQLVGQFAKLMGCYVVGSAGSKEKVDILKSKFGFDEAFNYKEEHDLDATLKRCFPEGIDIYFENVGGKMLDAVLLNMRLHGRIARIRIEGFTVYDYYHLFPKFLDLVLPYIREGKIEYVEDIAEGLENGPAALVGMFSGHNVGKQVVVVARE</sequence>
<feature type="domain" description="Alcohol dehydrogenase-like C-terminal" evidence="2">
    <location>
        <begin position="171"/>
        <end position="257"/>
    </location>
</feature>
<reference evidence="4" key="1">
    <citation type="submission" date="2018-02" db="EMBL/GenBank/DDBJ databases">
        <authorList>
            <person name="Cohen D.B."/>
            <person name="Kent A.D."/>
        </authorList>
    </citation>
    <scope>NUCLEOTIDE SEQUENCE</scope>
</reference>
<evidence type="ECO:0000259" key="3">
    <source>
        <dbReference type="Pfam" id="PF16884"/>
    </source>
</evidence>
<dbReference type="Pfam" id="PF00107">
    <property type="entry name" value="ADH_zinc_N"/>
    <property type="match status" value="1"/>
</dbReference>
<evidence type="ECO:0000256" key="1">
    <source>
        <dbReference type="ARBA" id="ARBA00023002"/>
    </source>
</evidence>
<evidence type="ECO:0000259" key="2">
    <source>
        <dbReference type="Pfam" id="PF00107"/>
    </source>
</evidence>
<dbReference type="InterPro" id="IPR041694">
    <property type="entry name" value="ADH_N_2"/>
</dbReference>
<feature type="domain" description="Oxidoreductase N-terminal" evidence="3">
    <location>
        <begin position="11"/>
        <end position="116"/>
    </location>
</feature>
<accession>A0A2N9J1C4</accession>
<keyword evidence="1" id="KW-0560">Oxidoreductase</keyword>
<organism evidence="4">
    <name type="scientific">Fagus sylvatica</name>
    <name type="common">Beechnut</name>
    <dbReference type="NCBI Taxonomy" id="28930"/>
    <lineage>
        <taxon>Eukaryota</taxon>
        <taxon>Viridiplantae</taxon>
        <taxon>Streptophyta</taxon>
        <taxon>Embryophyta</taxon>
        <taxon>Tracheophyta</taxon>
        <taxon>Spermatophyta</taxon>
        <taxon>Magnoliopsida</taxon>
        <taxon>eudicotyledons</taxon>
        <taxon>Gunneridae</taxon>
        <taxon>Pentapetalae</taxon>
        <taxon>rosids</taxon>
        <taxon>fabids</taxon>
        <taxon>Fagales</taxon>
        <taxon>Fagaceae</taxon>
        <taxon>Fagus</taxon>
    </lineage>
</organism>
<dbReference type="SUPFAM" id="SSF50129">
    <property type="entry name" value="GroES-like"/>
    <property type="match status" value="2"/>
</dbReference>
<dbReference type="SUPFAM" id="SSF51735">
    <property type="entry name" value="NAD(P)-binding Rossmann-fold domains"/>
    <property type="match status" value="1"/>
</dbReference>
<dbReference type="InterPro" id="IPR011032">
    <property type="entry name" value="GroES-like_sf"/>
</dbReference>
<dbReference type="InterPro" id="IPR013149">
    <property type="entry name" value="ADH-like_C"/>
</dbReference>
<name>A0A2N9J1C4_FAGSY</name>
<proteinExistence type="predicted"/>
<dbReference type="InterPro" id="IPR045010">
    <property type="entry name" value="MDR_fam"/>
</dbReference>
<dbReference type="PANTHER" id="PTHR43205:SF32">
    <property type="entry name" value="2-ALKENAL REDUCTASE (NADP(+)-DEPENDENT)-LIKE"/>
    <property type="match status" value="1"/>
</dbReference>
<dbReference type="InterPro" id="IPR036291">
    <property type="entry name" value="NAD(P)-bd_dom_sf"/>
</dbReference>
<dbReference type="EMBL" id="OIVN01006314">
    <property type="protein sequence ID" value="SPD30364.1"/>
    <property type="molecule type" value="Genomic_DNA"/>
</dbReference>
<dbReference type="GO" id="GO:0032440">
    <property type="term" value="F:2-alkenal reductase [NAD(P)H] activity"/>
    <property type="evidence" value="ECO:0007669"/>
    <property type="project" value="TreeGrafter"/>
</dbReference>
<evidence type="ECO:0008006" key="5">
    <source>
        <dbReference type="Google" id="ProtNLM"/>
    </source>
</evidence>
<evidence type="ECO:0000313" key="4">
    <source>
        <dbReference type="EMBL" id="SPD30364.1"/>
    </source>
</evidence>
<dbReference type="AlphaFoldDB" id="A0A2N9J1C4"/>
<dbReference type="Pfam" id="PF16884">
    <property type="entry name" value="ADH_N_2"/>
    <property type="match status" value="1"/>
</dbReference>